<dbReference type="PANTHER" id="PTHR43095:SF5">
    <property type="entry name" value="XYLULOSE KINASE"/>
    <property type="match status" value="1"/>
</dbReference>
<keyword evidence="7" id="KW-1185">Reference proteome</keyword>
<dbReference type="PIRSF" id="PIRSF000538">
    <property type="entry name" value="GlpK"/>
    <property type="match status" value="1"/>
</dbReference>
<proteinExistence type="inferred from homology"/>
<feature type="domain" description="Carbohydrate kinase FGGY N-terminal" evidence="4">
    <location>
        <begin position="55"/>
        <end position="309"/>
    </location>
</feature>
<dbReference type="GO" id="GO:0016301">
    <property type="term" value="F:kinase activity"/>
    <property type="evidence" value="ECO:0007669"/>
    <property type="project" value="UniProtKB-KW"/>
</dbReference>
<gene>
    <name evidence="6" type="ORF">CYMTET_23411</name>
</gene>
<dbReference type="InterPro" id="IPR018485">
    <property type="entry name" value="FGGY_C"/>
</dbReference>
<dbReference type="Gene3D" id="3.30.420.40">
    <property type="match status" value="2"/>
</dbReference>
<dbReference type="AlphaFoldDB" id="A0AAE0L0Z4"/>
<dbReference type="PANTHER" id="PTHR43095">
    <property type="entry name" value="SUGAR KINASE"/>
    <property type="match status" value="1"/>
</dbReference>
<dbReference type="InterPro" id="IPR018484">
    <property type="entry name" value="FGGY_N"/>
</dbReference>
<dbReference type="InterPro" id="IPR000577">
    <property type="entry name" value="Carb_kinase_FGGY"/>
</dbReference>
<dbReference type="InterPro" id="IPR050406">
    <property type="entry name" value="FGGY_Carb_Kinase"/>
</dbReference>
<dbReference type="GO" id="GO:0005975">
    <property type="term" value="P:carbohydrate metabolic process"/>
    <property type="evidence" value="ECO:0007669"/>
    <property type="project" value="InterPro"/>
</dbReference>
<feature type="domain" description="Carbohydrate kinase FGGY C-terminal" evidence="5">
    <location>
        <begin position="319"/>
        <end position="447"/>
    </location>
</feature>
<evidence type="ECO:0000259" key="5">
    <source>
        <dbReference type="Pfam" id="PF02782"/>
    </source>
</evidence>
<protein>
    <recommendedName>
        <fullName evidence="8">Glycerol kinase</fullName>
    </recommendedName>
</protein>
<sequence>MFSCTTYNMKSIRRGNPALAPAQLWRPPKAANLKKRATPVVSVASASDAFRDVLVLALDVGTTGLKACVVRQDGKVLGTGSAAYRHGTSNGTNGEVEQCPEDWAQASVAACRQALAADPADMPLAAVVFSGQMQDLVPVAAGRSLSNALLYSDSRAQAEYTAIVDLIGSERLNQEALNVKGAASVLAKWLWMQEHQHEVLGSAEALLLGAHSYLAYRYTGGLAACCDRTTAATTGLLAPPALRTPRSPWCSTVLHELSLEQSKLPTLVEADAQVGTISPAAARELGLPRQMHGLPVYHGAGDLGCTALGAGAAEHMYVGTSGWIARTEPETSEDPTSGMGGLFTVLHPDDGLTLRAASMISAGGAMEWARGALWDSSTSLSEMDEAAAATPPGCDGLMFLPHLSGERSPFTDPQARGAFIGLSGSSTKSSMTRAVLEGVALNFRSMRDLLVRLALCALQPQKFDAGAW</sequence>
<evidence type="ECO:0000256" key="1">
    <source>
        <dbReference type="ARBA" id="ARBA00009156"/>
    </source>
</evidence>
<evidence type="ECO:0008006" key="8">
    <source>
        <dbReference type="Google" id="ProtNLM"/>
    </source>
</evidence>
<accession>A0AAE0L0Z4</accession>
<dbReference type="SUPFAM" id="SSF53067">
    <property type="entry name" value="Actin-like ATPase domain"/>
    <property type="match status" value="2"/>
</dbReference>
<evidence type="ECO:0000259" key="4">
    <source>
        <dbReference type="Pfam" id="PF00370"/>
    </source>
</evidence>
<evidence type="ECO:0000313" key="7">
    <source>
        <dbReference type="Proteomes" id="UP001190700"/>
    </source>
</evidence>
<evidence type="ECO:0000256" key="3">
    <source>
        <dbReference type="ARBA" id="ARBA00022777"/>
    </source>
</evidence>
<comment type="similarity">
    <text evidence="1">Belongs to the FGGY kinase family.</text>
</comment>
<evidence type="ECO:0000256" key="2">
    <source>
        <dbReference type="ARBA" id="ARBA00022679"/>
    </source>
</evidence>
<organism evidence="6 7">
    <name type="scientific">Cymbomonas tetramitiformis</name>
    <dbReference type="NCBI Taxonomy" id="36881"/>
    <lineage>
        <taxon>Eukaryota</taxon>
        <taxon>Viridiplantae</taxon>
        <taxon>Chlorophyta</taxon>
        <taxon>Pyramimonadophyceae</taxon>
        <taxon>Pyramimonadales</taxon>
        <taxon>Pyramimonadaceae</taxon>
        <taxon>Cymbomonas</taxon>
    </lineage>
</organism>
<reference evidence="6 7" key="1">
    <citation type="journal article" date="2015" name="Genome Biol. Evol.">
        <title>Comparative Genomics of a Bacterivorous Green Alga Reveals Evolutionary Causalities and Consequences of Phago-Mixotrophic Mode of Nutrition.</title>
        <authorList>
            <person name="Burns J.A."/>
            <person name="Paasch A."/>
            <person name="Narechania A."/>
            <person name="Kim E."/>
        </authorList>
    </citation>
    <scope>NUCLEOTIDE SEQUENCE [LARGE SCALE GENOMIC DNA]</scope>
    <source>
        <strain evidence="6 7">PLY_AMNH</strain>
    </source>
</reference>
<keyword evidence="3" id="KW-0418">Kinase</keyword>
<dbReference type="Proteomes" id="UP001190700">
    <property type="component" value="Unassembled WGS sequence"/>
</dbReference>
<dbReference type="InterPro" id="IPR043129">
    <property type="entry name" value="ATPase_NBD"/>
</dbReference>
<dbReference type="Pfam" id="PF00370">
    <property type="entry name" value="FGGY_N"/>
    <property type="match status" value="1"/>
</dbReference>
<evidence type="ECO:0000313" key="6">
    <source>
        <dbReference type="EMBL" id="KAK3268066.1"/>
    </source>
</evidence>
<name>A0AAE0L0Z4_9CHLO</name>
<dbReference type="EMBL" id="LGRX02012040">
    <property type="protein sequence ID" value="KAK3268066.1"/>
    <property type="molecule type" value="Genomic_DNA"/>
</dbReference>
<dbReference type="Pfam" id="PF02782">
    <property type="entry name" value="FGGY_C"/>
    <property type="match status" value="1"/>
</dbReference>
<dbReference type="CDD" id="cd07805">
    <property type="entry name" value="ASKHA_NBD_FGGY_CvXK-like"/>
    <property type="match status" value="1"/>
</dbReference>
<comment type="caution">
    <text evidence="6">The sequence shown here is derived from an EMBL/GenBank/DDBJ whole genome shotgun (WGS) entry which is preliminary data.</text>
</comment>
<keyword evidence="2" id="KW-0808">Transferase</keyword>